<comment type="caution">
    <text evidence="1">The sequence shown here is derived from an EMBL/GenBank/DDBJ whole genome shotgun (WGS) entry which is preliminary data.</text>
</comment>
<proteinExistence type="predicted"/>
<reference evidence="1" key="1">
    <citation type="submission" date="2022-07" db="EMBL/GenBank/DDBJ databases">
        <title>Genome Sequence of Lecanicillium saksenae.</title>
        <authorList>
            <person name="Buettner E."/>
        </authorList>
    </citation>
    <scope>NUCLEOTIDE SEQUENCE</scope>
    <source>
        <strain evidence="1">VT-O1</strain>
    </source>
</reference>
<name>A0ACC1QXZ9_9HYPO</name>
<organism evidence="1 2">
    <name type="scientific">Lecanicillium saksenae</name>
    <dbReference type="NCBI Taxonomy" id="468837"/>
    <lineage>
        <taxon>Eukaryota</taxon>
        <taxon>Fungi</taxon>
        <taxon>Dikarya</taxon>
        <taxon>Ascomycota</taxon>
        <taxon>Pezizomycotina</taxon>
        <taxon>Sordariomycetes</taxon>
        <taxon>Hypocreomycetidae</taxon>
        <taxon>Hypocreales</taxon>
        <taxon>Cordycipitaceae</taxon>
        <taxon>Lecanicillium</taxon>
    </lineage>
</organism>
<dbReference type="EMBL" id="JANAKD010000351">
    <property type="protein sequence ID" value="KAJ3494712.1"/>
    <property type="molecule type" value="Genomic_DNA"/>
</dbReference>
<protein>
    <submittedName>
        <fullName evidence="1">Uncharacterized protein</fullName>
    </submittedName>
</protein>
<keyword evidence="2" id="KW-1185">Reference proteome</keyword>
<evidence type="ECO:0000313" key="2">
    <source>
        <dbReference type="Proteomes" id="UP001148737"/>
    </source>
</evidence>
<sequence>MRFSVPVITLLAAIPYSAAAPLDKRQQGGGFLSGITSLFGNLGGHTNGANYPKNSGGTGGVMADIQVPMDHMKYTFNPASAETAIPPEQNSQLREGHRMAHAELYKGFSGGAKEDP</sequence>
<dbReference type="Proteomes" id="UP001148737">
    <property type="component" value="Unassembled WGS sequence"/>
</dbReference>
<evidence type="ECO:0000313" key="1">
    <source>
        <dbReference type="EMBL" id="KAJ3494712.1"/>
    </source>
</evidence>
<accession>A0ACC1QXZ9</accession>
<gene>
    <name evidence="1" type="ORF">NLG97_g3905</name>
</gene>